<dbReference type="Proteomes" id="UP001176941">
    <property type="component" value="Chromosome 24"/>
</dbReference>
<protein>
    <submittedName>
        <fullName evidence="2">Uncharacterized protein</fullName>
    </submittedName>
</protein>
<accession>A0ABN8YUT5</accession>
<evidence type="ECO:0000313" key="3">
    <source>
        <dbReference type="Proteomes" id="UP001176941"/>
    </source>
</evidence>
<feature type="region of interest" description="Disordered" evidence="1">
    <location>
        <begin position="1"/>
        <end position="25"/>
    </location>
</feature>
<sequence>MGETPPLPQDAHVGGKQPPSHDPRWLRDCGVTCPLEASVPTCEMGDNQPTSQDAPAGVTAPPSCFWDLCLAPLAPGGETLDPCLQDGDNNSTSLQIEVRSRPSGSLHLCVPSFRRPSGDCGGPTADDKNVRK</sequence>
<name>A0ABN8YUT5_RANTA</name>
<evidence type="ECO:0000256" key="1">
    <source>
        <dbReference type="SAM" id="MobiDB-lite"/>
    </source>
</evidence>
<organism evidence="2 3">
    <name type="scientific">Rangifer tarandus platyrhynchus</name>
    <name type="common">Svalbard reindeer</name>
    <dbReference type="NCBI Taxonomy" id="3082113"/>
    <lineage>
        <taxon>Eukaryota</taxon>
        <taxon>Metazoa</taxon>
        <taxon>Chordata</taxon>
        <taxon>Craniata</taxon>
        <taxon>Vertebrata</taxon>
        <taxon>Euteleostomi</taxon>
        <taxon>Mammalia</taxon>
        <taxon>Eutheria</taxon>
        <taxon>Laurasiatheria</taxon>
        <taxon>Artiodactyla</taxon>
        <taxon>Ruminantia</taxon>
        <taxon>Pecora</taxon>
        <taxon>Cervidae</taxon>
        <taxon>Odocoileinae</taxon>
        <taxon>Rangifer</taxon>
    </lineage>
</organism>
<gene>
    <name evidence="2" type="ORF">MRATA1EN1_LOCUS14322</name>
</gene>
<keyword evidence="3" id="KW-1185">Reference proteome</keyword>
<evidence type="ECO:0000313" key="2">
    <source>
        <dbReference type="EMBL" id="CAI9165360.1"/>
    </source>
</evidence>
<dbReference type="EMBL" id="OX459960">
    <property type="protein sequence ID" value="CAI9165360.1"/>
    <property type="molecule type" value="Genomic_DNA"/>
</dbReference>
<proteinExistence type="predicted"/>
<reference evidence="2" key="1">
    <citation type="submission" date="2023-04" db="EMBL/GenBank/DDBJ databases">
        <authorList>
            <consortium name="ELIXIR-Norway"/>
        </authorList>
    </citation>
    <scope>NUCLEOTIDE SEQUENCE [LARGE SCALE GENOMIC DNA]</scope>
</reference>